<keyword evidence="1" id="KW-0175">Coiled coil</keyword>
<protein>
    <recommendedName>
        <fullName evidence="3">Retrotransposon gag domain-containing protein</fullName>
    </recommendedName>
</protein>
<dbReference type="PANTHER" id="PTHR33198">
    <property type="entry name" value="ANK_REP_REGION DOMAIN-CONTAINING PROTEIN-RELATED"/>
    <property type="match status" value="1"/>
</dbReference>
<dbReference type="PANTHER" id="PTHR33198:SF19">
    <property type="entry name" value="CCHC-TYPE DOMAIN-CONTAINING PROTEIN"/>
    <property type="match status" value="1"/>
</dbReference>
<dbReference type="OrthoDB" id="2286242at2759"/>
<proteinExistence type="predicted"/>
<dbReference type="AlphaFoldDB" id="A0A1E1W2W5"/>
<feature type="coiled-coil region" evidence="1">
    <location>
        <begin position="10"/>
        <end position="37"/>
    </location>
</feature>
<name>A0A1E1W2W5_PECGO</name>
<reference evidence="2" key="1">
    <citation type="submission" date="2015-09" db="EMBL/GenBank/DDBJ databases">
        <title>De novo assembly of Pectinophora gossypiella (Pink Bollworm) gut transcriptome.</title>
        <authorList>
            <person name="Tassone E.E."/>
        </authorList>
    </citation>
    <scope>NUCLEOTIDE SEQUENCE</scope>
</reference>
<evidence type="ECO:0008006" key="3">
    <source>
        <dbReference type="Google" id="ProtNLM"/>
    </source>
</evidence>
<organism evidence="2">
    <name type="scientific">Pectinophora gossypiella</name>
    <name type="common">Cotton pink bollworm</name>
    <name type="synonym">Depressaria gossypiella</name>
    <dbReference type="NCBI Taxonomy" id="13191"/>
    <lineage>
        <taxon>Eukaryota</taxon>
        <taxon>Metazoa</taxon>
        <taxon>Ecdysozoa</taxon>
        <taxon>Arthropoda</taxon>
        <taxon>Hexapoda</taxon>
        <taxon>Insecta</taxon>
        <taxon>Pterygota</taxon>
        <taxon>Neoptera</taxon>
        <taxon>Endopterygota</taxon>
        <taxon>Lepidoptera</taxon>
        <taxon>Glossata</taxon>
        <taxon>Ditrysia</taxon>
        <taxon>Gelechioidea</taxon>
        <taxon>Gelechiidae</taxon>
        <taxon>Apatetrinae</taxon>
        <taxon>Pectinophora</taxon>
    </lineage>
</organism>
<sequence length="197" mass="22829">MSTEDYKVLLDQQNRLLTSMQQQIAALQQQMASCSNSAEMRSTVSVPWPQPLEVETGEPFDNLSYFRNGWENYCVATGMNKWGPDRTAVKAGLLISAIGRAAMKKYMEFDMSESDKQSETTIFKKIEESMIKKTNVIYSRYLFNIRNQTNETFDEYLLNLRKLIKPCNYGDKEKEILRDRIVVGIKDGEVIKELLRR</sequence>
<evidence type="ECO:0000256" key="1">
    <source>
        <dbReference type="SAM" id="Coils"/>
    </source>
</evidence>
<dbReference type="EMBL" id="GDQN01009760">
    <property type="protein sequence ID" value="JAT81294.1"/>
    <property type="molecule type" value="Transcribed_RNA"/>
</dbReference>
<gene>
    <name evidence="2" type="ORF">g.1501</name>
</gene>
<accession>A0A1E1W2W5</accession>
<feature type="non-terminal residue" evidence="2">
    <location>
        <position position="197"/>
    </location>
</feature>
<evidence type="ECO:0000313" key="2">
    <source>
        <dbReference type="EMBL" id="JAT81294.1"/>
    </source>
</evidence>